<organism evidence="2 3">
    <name type="scientific">Gemmatimonas groenlandica</name>
    <dbReference type="NCBI Taxonomy" id="2732249"/>
    <lineage>
        <taxon>Bacteria</taxon>
        <taxon>Pseudomonadati</taxon>
        <taxon>Gemmatimonadota</taxon>
        <taxon>Gemmatimonadia</taxon>
        <taxon>Gemmatimonadales</taxon>
        <taxon>Gemmatimonadaceae</taxon>
        <taxon>Gemmatimonas</taxon>
    </lineage>
</organism>
<reference evidence="2 3" key="1">
    <citation type="submission" date="2020-05" db="EMBL/GenBank/DDBJ databases">
        <title>Complete genome sequence of Gemmatimonas greenlandica TET16.</title>
        <authorList>
            <person name="Zeng Y."/>
        </authorList>
    </citation>
    <scope>NUCLEOTIDE SEQUENCE [LARGE SCALE GENOMIC DNA]</scope>
    <source>
        <strain evidence="2 3">TET16</strain>
    </source>
</reference>
<dbReference type="GO" id="GO:0016491">
    <property type="term" value="F:oxidoreductase activity"/>
    <property type="evidence" value="ECO:0007669"/>
    <property type="project" value="InterPro"/>
</dbReference>
<gene>
    <name evidence="2" type="ORF">HKW67_17465</name>
</gene>
<dbReference type="RefSeq" id="WP_171226610.1">
    <property type="nucleotide sequence ID" value="NZ_CP053085.1"/>
</dbReference>
<dbReference type="InterPro" id="IPR037165">
    <property type="entry name" value="AldOxase/xan_DH_Mopterin-bd_sf"/>
</dbReference>
<evidence type="ECO:0000259" key="1">
    <source>
        <dbReference type="SMART" id="SM01008"/>
    </source>
</evidence>
<feature type="domain" description="Aldehyde oxidase/xanthine dehydrogenase a/b hammerhead" evidence="1">
    <location>
        <begin position="217"/>
        <end position="301"/>
    </location>
</feature>
<dbReference type="KEGG" id="ggr:HKW67_17465"/>
<protein>
    <submittedName>
        <fullName evidence="2">Xanthine dehydrogenase family protein molybdopterin-binding subunit</fullName>
    </submittedName>
</protein>
<proteinExistence type="predicted"/>
<sequence>MTHDENAGTSTMDRRQFLKISALAGGGLLVASGFDTAEHSAIAQAAPTTGLAPVADFAPNVFVSIAPSGVVTLIAPNSEMGQGIKTSLPMIIAEELDVKWEQVTVVQGDLNPAYGRQFSVGSGSTVANYVAMRRAGAAARAVLVEAASLEWNVNASECTTADGVVTHAASKRQATYGALATKAAQLQAPVNVPLKDPSTFKLLGTRIAGVDNRKIVKGAPLFGMDVTLPGMLYATYTKCPVFGGDVVSANLDAVKAKPGVRDAFVLSGIAGLPSGVAVVADSTWNAFSATKALKVQWNEGPQISQNSAEMAEQAVALAKAHAPASLPSGARAVDAVYHYPFLAHATLEPQNCTAWFKDGVMEMWTPTQIPSSGQGLVTQGLGLAAKDVKVHITRLGGGFGRRGSNEFSIEAAAIAKKLAGTPIKLTWTREQDFAHDNYRSNGWHYFSAGLDDKGTVVALHDAFVKMQGGPGDMTATGFPFNAIQGSQVRSGKLRGGIPTGYWRAPGDNGNVWATQSFMDELAHAAGKEPLAFTLDMLATVPSSPRFDASKMMAVLKLATDKANWGQQRPRGEGQGFAICFANNAYVAIVADVAVSQAGELKIKKLTAAVDAGTIVNLSGAEAQVQGSMLDGISAAWFQKVTVERGAAAQTNFNKYPMLRMNHAPPVVEVHFITSSAPPTGLGEPALPAAAPAVCNAIFAATGKRIRTLPIADDTLKWT</sequence>
<dbReference type="EMBL" id="CP053085">
    <property type="protein sequence ID" value="QJR37177.1"/>
    <property type="molecule type" value="Genomic_DNA"/>
</dbReference>
<name>A0A6M4IUG1_9BACT</name>
<keyword evidence="3" id="KW-1185">Reference proteome</keyword>
<dbReference type="PROSITE" id="PS51318">
    <property type="entry name" value="TAT"/>
    <property type="match status" value="1"/>
</dbReference>
<dbReference type="InterPro" id="IPR012368">
    <property type="entry name" value="OxRdtase_Mopterin-bd_su_IorB"/>
</dbReference>
<dbReference type="InterPro" id="IPR046867">
    <property type="entry name" value="AldOxase/xan_DH_MoCoBD2"/>
</dbReference>
<dbReference type="InterPro" id="IPR008274">
    <property type="entry name" value="AldOxase/xan_DH_MoCoBD1"/>
</dbReference>
<dbReference type="SMART" id="SM01008">
    <property type="entry name" value="Ald_Xan_dh_C"/>
    <property type="match status" value="1"/>
</dbReference>
<dbReference type="Gene3D" id="3.90.1170.50">
    <property type="entry name" value="Aldehyde oxidase/xanthine dehydrogenase, a/b hammerhead"/>
    <property type="match status" value="1"/>
</dbReference>
<accession>A0A6M4IUG1</accession>
<dbReference type="InterPro" id="IPR052516">
    <property type="entry name" value="N-heterocyclic_Hydroxylase"/>
</dbReference>
<evidence type="ECO:0000313" key="3">
    <source>
        <dbReference type="Proteomes" id="UP000500938"/>
    </source>
</evidence>
<dbReference type="Gene3D" id="3.30.365.10">
    <property type="entry name" value="Aldehyde oxidase/xanthine dehydrogenase, molybdopterin binding domain"/>
    <property type="match status" value="3"/>
</dbReference>
<dbReference type="InterPro" id="IPR006311">
    <property type="entry name" value="TAT_signal"/>
</dbReference>
<dbReference type="SUPFAM" id="SSF56003">
    <property type="entry name" value="Molybdenum cofactor-binding domain"/>
    <property type="match status" value="2"/>
</dbReference>
<dbReference type="Proteomes" id="UP000500938">
    <property type="component" value="Chromosome"/>
</dbReference>
<evidence type="ECO:0000313" key="2">
    <source>
        <dbReference type="EMBL" id="QJR37177.1"/>
    </source>
</evidence>
<dbReference type="PIRSF" id="PIRSF036389">
    <property type="entry name" value="IOR_B"/>
    <property type="match status" value="1"/>
</dbReference>
<dbReference type="PANTHER" id="PTHR47495">
    <property type="entry name" value="ALDEHYDE DEHYDROGENASE"/>
    <property type="match status" value="1"/>
</dbReference>
<dbReference type="Pfam" id="PF20256">
    <property type="entry name" value="MoCoBD_2"/>
    <property type="match status" value="2"/>
</dbReference>
<dbReference type="AlphaFoldDB" id="A0A6M4IUG1"/>
<dbReference type="PANTHER" id="PTHR47495:SF1">
    <property type="entry name" value="BLL3820 PROTEIN"/>
    <property type="match status" value="1"/>
</dbReference>
<dbReference type="Pfam" id="PF02738">
    <property type="entry name" value="MoCoBD_1"/>
    <property type="match status" value="1"/>
</dbReference>
<dbReference type="InterPro" id="IPR000674">
    <property type="entry name" value="Ald_Oxase/Xan_DH_a/b"/>
</dbReference>